<dbReference type="InterPro" id="IPR001611">
    <property type="entry name" value="Leu-rich_rpt"/>
</dbReference>
<dbReference type="EMBL" id="CP001102">
    <property type="protein sequence ID" value="ACP21104.1"/>
    <property type="molecule type" value="Genomic_DNA"/>
</dbReference>
<keyword evidence="2" id="KW-0433">Leucine-rich repeat</keyword>
<dbReference type="AlphaFoldDB" id="C3L463"/>
<accession>C3L463</accession>
<dbReference type="CDD" id="cd09917">
    <property type="entry name" value="F-box_SF"/>
    <property type="match status" value="1"/>
</dbReference>
<evidence type="ECO:0000256" key="2">
    <source>
        <dbReference type="ARBA" id="ARBA00022614"/>
    </source>
</evidence>
<keyword evidence="3" id="KW-0677">Repeat</keyword>
<dbReference type="KEGG" id="aas:Aasi_1868"/>
<dbReference type="Proteomes" id="UP000001227">
    <property type="component" value="Chromosome"/>
</dbReference>
<dbReference type="GO" id="GO:0031267">
    <property type="term" value="F:small GTPase binding"/>
    <property type="evidence" value="ECO:0007669"/>
    <property type="project" value="TreeGrafter"/>
</dbReference>
<organism evidence="6 7">
    <name type="scientific">Amoebophilus asiaticus (strain 5a2)</name>
    <dbReference type="NCBI Taxonomy" id="452471"/>
    <lineage>
        <taxon>Bacteria</taxon>
        <taxon>Pseudomonadati</taxon>
        <taxon>Bacteroidota</taxon>
        <taxon>Cytophagia</taxon>
        <taxon>Cytophagales</taxon>
        <taxon>Amoebophilaceae</taxon>
        <taxon>Candidatus Amoebophilus</taxon>
    </lineage>
</organism>
<evidence type="ECO:0000256" key="4">
    <source>
        <dbReference type="SAM" id="MobiDB-lite"/>
    </source>
</evidence>
<keyword evidence="7" id="KW-1185">Reference proteome</keyword>
<keyword evidence="1" id="KW-0343">GTPase activation</keyword>
<feature type="region of interest" description="Disordered" evidence="4">
    <location>
        <begin position="45"/>
        <end position="75"/>
    </location>
</feature>
<dbReference type="InterPro" id="IPR036047">
    <property type="entry name" value="F-box-like_dom_sf"/>
</dbReference>
<dbReference type="SUPFAM" id="SSF81383">
    <property type="entry name" value="F-box domain"/>
    <property type="match status" value="1"/>
</dbReference>
<dbReference type="Gene3D" id="3.80.10.10">
    <property type="entry name" value="Ribonuclease Inhibitor"/>
    <property type="match status" value="1"/>
</dbReference>
<dbReference type="Gene3D" id="1.20.1280.50">
    <property type="match status" value="1"/>
</dbReference>
<dbReference type="HOGENOM" id="CLU_899063_0_0_10"/>
<evidence type="ECO:0000256" key="3">
    <source>
        <dbReference type="ARBA" id="ARBA00022737"/>
    </source>
</evidence>
<dbReference type="GO" id="GO:0005096">
    <property type="term" value="F:GTPase activator activity"/>
    <property type="evidence" value="ECO:0007669"/>
    <property type="project" value="UniProtKB-KW"/>
</dbReference>
<dbReference type="Pfam" id="PF13516">
    <property type="entry name" value="LRR_6"/>
    <property type="match status" value="2"/>
</dbReference>
<sequence>MNKNYYASLLNKNMKKHCSLPLLQVACFVLISLLLQNCGGSHNLPIQGEEEPSTSTTIEKEEGQEQGRRKSAKIEIGEEQEQRLIEQVQETSSFDIFPSEICQYIFSYLKFEDILPARAVNSDWSELITGFRQAGIVGVENKPSHIIDTRGWNKKKEINFHCDKLRVIKPETIPSFAFYCLMGSVRNLPQTFWPHLQGTNVHTILLNQNQLGPIDTVKFIKHLQRTSIHTIDLNNNRIGTKGAIELAKNLQGTNVEIVYLKGNQIEDAGVMEFARNLQSTNVHTVYLRGNKITSRTTKLLKEQYPHIKW</sequence>
<dbReference type="InterPro" id="IPR027038">
    <property type="entry name" value="RanGap"/>
</dbReference>
<protein>
    <recommendedName>
        <fullName evidence="5">F-box domain-containing protein</fullName>
    </recommendedName>
</protein>
<dbReference type="GO" id="GO:0048471">
    <property type="term" value="C:perinuclear region of cytoplasm"/>
    <property type="evidence" value="ECO:0007669"/>
    <property type="project" value="TreeGrafter"/>
</dbReference>
<dbReference type="eggNOG" id="COG5238">
    <property type="taxonomic scope" value="Bacteria"/>
</dbReference>
<dbReference type="Pfam" id="PF12937">
    <property type="entry name" value="F-box-like"/>
    <property type="match status" value="1"/>
</dbReference>
<feature type="domain" description="F-box" evidence="5">
    <location>
        <begin position="98"/>
        <end position="128"/>
    </location>
</feature>
<evidence type="ECO:0000259" key="5">
    <source>
        <dbReference type="Pfam" id="PF12937"/>
    </source>
</evidence>
<proteinExistence type="predicted"/>
<evidence type="ECO:0000313" key="6">
    <source>
        <dbReference type="EMBL" id="ACP21104.1"/>
    </source>
</evidence>
<evidence type="ECO:0000313" key="7">
    <source>
        <dbReference type="Proteomes" id="UP000001227"/>
    </source>
</evidence>
<dbReference type="PANTHER" id="PTHR24113:SF12">
    <property type="entry name" value="RAN GTPASE-ACTIVATING PROTEIN 1"/>
    <property type="match status" value="1"/>
</dbReference>
<gene>
    <name evidence="6" type="ordered locus">Aasi_1868</name>
</gene>
<feature type="compositionally biased region" description="Basic and acidic residues" evidence="4">
    <location>
        <begin position="58"/>
        <end position="75"/>
    </location>
</feature>
<dbReference type="InterPro" id="IPR032675">
    <property type="entry name" value="LRR_dom_sf"/>
</dbReference>
<name>C3L463_AMOA5</name>
<dbReference type="SUPFAM" id="SSF52047">
    <property type="entry name" value="RNI-like"/>
    <property type="match status" value="1"/>
</dbReference>
<dbReference type="PANTHER" id="PTHR24113">
    <property type="entry name" value="RAN GTPASE-ACTIVATING PROTEIN 1"/>
    <property type="match status" value="1"/>
</dbReference>
<reference evidence="6 7" key="1">
    <citation type="journal article" date="2010" name="J. Bacteriol.">
        <title>The genome of the amoeba symbiont 'Candidatus Amoebophilus asiaticus' reveals common mechanisms for host cell interaction among amoeba-associated bacteria.</title>
        <authorList>
            <person name="Schmitz-Esser S."/>
            <person name="Tischler P."/>
            <person name="Arnold R."/>
            <person name="Montanaro J."/>
            <person name="Wagner M."/>
            <person name="Rattei T."/>
            <person name="Horn M."/>
        </authorList>
    </citation>
    <scope>NUCLEOTIDE SEQUENCE [LARGE SCALE GENOMIC DNA]</scope>
    <source>
        <strain evidence="6 7">5a2</strain>
    </source>
</reference>
<evidence type="ECO:0000256" key="1">
    <source>
        <dbReference type="ARBA" id="ARBA00022468"/>
    </source>
</evidence>
<dbReference type="GO" id="GO:0006913">
    <property type="term" value="P:nucleocytoplasmic transport"/>
    <property type="evidence" value="ECO:0007669"/>
    <property type="project" value="TreeGrafter"/>
</dbReference>
<dbReference type="GO" id="GO:0005829">
    <property type="term" value="C:cytosol"/>
    <property type="evidence" value="ECO:0007669"/>
    <property type="project" value="TreeGrafter"/>
</dbReference>
<dbReference type="InterPro" id="IPR001810">
    <property type="entry name" value="F-box_dom"/>
</dbReference>